<dbReference type="InterPro" id="IPR029787">
    <property type="entry name" value="Nucleotide_cyclase"/>
</dbReference>
<dbReference type="PANTHER" id="PTHR44757">
    <property type="entry name" value="DIGUANYLATE CYCLASE DGCP"/>
    <property type="match status" value="1"/>
</dbReference>
<dbReference type="InterPro" id="IPR000014">
    <property type="entry name" value="PAS"/>
</dbReference>
<dbReference type="Proteomes" id="UP001071279">
    <property type="component" value="Unassembled WGS sequence"/>
</dbReference>
<dbReference type="SUPFAM" id="SSF141868">
    <property type="entry name" value="EAL domain-like"/>
    <property type="match status" value="1"/>
</dbReference>
<evidence type="ECO:0000259" key="1">
    <source>
        <dbReference type="PROSITE" id="PS50112"/>
    </source>
</evidence>
<evidence type="ECO:0000313" key="4">
    <source>
        <dbReference type="EMBL" id="MCZ4719057.1"/>
    </source>
</evidence>
<dbReference type="Gene3D" id="3.40.50.2300">
    <property type="match status" value="3"/>
</dbReference>
<dbReference type="PROSITE" id="PS50887">
    <property type="entry name" value="GGDEF"/>
    <property type="match status" value="1"/>
</dbReference>
<dbReference type="InterPro" id="IPR001633">
    <property type="entry name" value="EAL_dom"/>
</dbReference>
<dbReference type="InterPro" id="IPR043128">
    <property type="entry name" value="Rev_trsase/Diguanyl_cyclase"/>
</dbReference>
<dbReference type="PANTHER" id="PTHR44757:SF2">
    <property type="entry name" value="BIOFILM ARCHITECTURE MAINTENANCE PROTEIN MBAA"/>
    <property type="match status" value="1"/>
</dbReference>
<protein>
    <submittedName>
        <fullName evidence="4">EAL domain-containing protein</fullName>
    </submittedName>
</protein>
<dbReference type="CDD" id="cd06331">
    <property type="entry name" value="PBP1_AmiC-like"/>
    <property type="match status" value="1"/>
</dbReference>
<accession>A0AAP3MD25</accession>
<dbReference type="SMART" id="SM00267">
    <property type="entry name" value="GGDEF"/>
    <property type="match status" value="1"/>
</dbReference>
<dbReference type="Gene3D" id="3.30.70.270">
    <property type="match status" value="1"/>
</dbReference>
<dbReference type="SUPFAM" id="SSF53822">
    <property type="entry name" value="Periplasmic binding protein-like I"/>
    <property type="match status" value="2"/>
</dbReference>
<evidence type="ECO:0000313" key="5">
    <source>
        <dbReference type="Proteomes" id="UP001071279"/>
    </source>
</evidence>
<dbReference type="InterPro" id="IPR052155">
    <property type="entry name" value="Biofilm_reg_signaling"/>
</dbReference>
<comment type="caution">
    <text evidence="4">The sequence shown here is derived from an EMBL/GenBank/DDBJ whole genome shotgun (WGS) entry which is preliminary data.</text>
</comment>
<organism evidence="4 5">
    <name type="scientific">Legionella pneumophila</name>
    <dbReference type="NCBI Taxonomy" id="446"/>
    <lineage>
        <taxon>Bacteria</taxon>
        <taxon>Pseudomonadati</taxon>
        <taxon>Pseudomonadota</taxon>
        <taxon>Gammaproteobacteria</taxon>
        <taxon>Legionellales</taxon>
        <taxon>Legionellaceae</taxon>
        <taxon>Legionella</taxon>
    </lineage>
</organism>
<proteinExistence type="predicted"/>
<dbReference type="Pfam" id="PF00563">
    <property type="entry name" value="EAL"/>
    <property type="match status" value="1"/>
</dbReference>
<dbReference type="InterPro" id="IPR035919">
    <property type="entry name" value="EAL_sf"/>
</dbReference>
<evidence type="ECO:0000259" key="2">
    <source>
        <dbReference type="PROSITE" id="PS50883"/>
    </source>
</evidence>
<name>A0AAP3MD25_LEGPN</name>
<evidence type="ECO:0000259" key="3">
    <source>
        <dbReference type="PROSITE" id="PS50887"/>
    </source>
</evidence>
<dbReference type="SUPFAM" id="SSF55785">
    <property type="entry name" value="PYP-like sensor domain (PAS domain)"/>
    <property type="match status" value="1"/>
</dbReference>
<feature type="domain" description="EAL" evidence="2">
    <location>
        <begin position="728"/>
        <end position="982"/>
    </location>
</feature>
<dbReference type="CDD" id="cd01949">
    <property type="entry name" value="GGDEF"/>
    <property type="match status" value="1"/>
</dbReference>
<dbReference type="CDD" id="cd00130">
    <property type="entry name" value="PAS"/>
    <property type="match status" value="1"/>
</dbReference>
<dbReference type="InterPro" id="IPR035965">
    <property type="entry name" value="PAS-like_dom_sf"/>
</dbReference>
<dbReference type="NCBIfam" id="TIGR00229">
    <property type="entry name" value="sensory_box"/>
    <property type="match status" value="1"/>
</dbReference>
<dbReference type="EMBL" id="JAPXIC010000040">
    <property type="protein sequence ID" value="MCZ4719057.1"/>
    <property type="molecule type" value="Genomic_DNA"/>
</dbReference>
<dbReference type="PROSITE" id="PS50883">
    <property type="entry name" value="EAL"/>
    <property type="match status" value="1"/>
</dbReference>
<dbReference type="Gene3D" id="3.30.450.20">
    <property type="entry name" value="PAS domain"/>
    <property type="match status" value="1"/>
</dbReference>
<dbReference type="PROSITE" id="PS50112">
    <property type="entry name" value="PAS"/>
    <property type="match status" value="1"/>
</dbReference>
<dbReference type="InterPro" id="IPR000160">
    <property type="entry name" value="GGDEF_dom"/>
</dbReference>
<dbReference type="RefSeq" id="WP_013101454.1">
    <property type="nucleotide sequence ID" value="NZ_CP114576.1"/>
</dbReference>
<dbReference type="Gene3D" id="3.20.20.450">
    <property type="entry name" value="EAL domain"/>
    <property type="match status" value="1"/>
</dbReference>
<dbReference type="AlphaFoldDB" id="A0AAP3MD25"/>
<feature type="domain" description="PAS" evidence="1">
    <location>
        <begin position="425"/>
        <end position="495"/>
    </location>
</feature>
<dbReference type="InterPro" id="IPR028082">
    <property type="entry name" value="Peripla_BP_I"/>
</dbReference>
<dbReference type="Pfam" id="PF13426">
    <property type="entry name" value="PAS_9"/>
    <property type="match status" value="1"/>
</dbReference>
<dbReference type="Pfam" id="PF13433">
    <property type="entry name" value="Peripla_BP_5"/>
    <property type="match status" value="1"/>
</dbReference>
<sequence>MRKKNHPTSTMCIGLMTPYTGIASIYGHEIANAGMIACQQVNDAGGVLGQQYQQHLTAYQVNDAGGVLGKELELVIIDDSSMPEQAVRAANSLIDEYHCQAIIGNLLSNSRIDVANKVSLPRKVIHLNFSFYEGSIFNKYFFNFSALPNQQLLHLIPYLAHKYGLKFYFAGTNYEWPRGSIFAAKNYLSQLNGEIVGEDYFAFGEAKAKKIIANVAKSGANVFMPYFAGLDQVEIIKAFVDGGLREKIAMGLGHYDEAMMSYMPDMYRYGFYSSNTYFMSVQTPENQHLLQELSKLKTITGVWPQGNGILTHFGEGAYLCVKAFAIAINQAGTLNTEKIIMALSHVALKGPQGEVKMDPVTHHAHVNNYLAKSNQDGTLSIIKSYGSIPPVIPLRYRESVKITQSKPQHFYEEGVAFSSMVSLKQLDDFKLILDSMTLCFIVTNSCGDIVSINTTACKAFGYEEVELKNRSLFLLTPPPQREIYKNKINKFLHSKEPDPIDAGNNAIFLGYTKNGSEFVLKGKFIKRRINKKIYLFVLLKDISQQIKEEENLVWQATHDPVTHLINKKLFHHRVIHALQRCQNGNKPISILYIDLEMINFISNIYGMWIEEKFLNEVGSRILSEIHFGDTLARVGDERFVVLCENNENEALVLQLAEKIKDKLRMVFTFDQQKFFLSCTIGICHRLNKNDTVIDILRDAEVALYEAKRLGKNNIILFNSAIKKKVEDELMLATQLELAIDTKQLYFELQPIVTFNKSFLIGAEILLRWKLNNKEIPPSMFIPIAERSGAIYQIGYWVLEQGCNIVAEWQKKLKKGKVPYISINISMKQLEDAAFYEKVRKIIAKTKANPYNIVLEVTESALMEHEQAREVLYSLRKFGFRMAIDDFGTGYSSLKQLSAMPIDILKVDKYFIDNISKNKLSYSLVKKIVQMAHIFKAKIIIEGLERTEQYKLLAKIKPDAYQGFLFSPSVLQDDFEKQYLFKNS</sequence>
<dbReference type="SUPFAM" id="SSF55073">
    <property type="entry name" value="Nucleotide cyclase"/>
    <property type="match status" value="1"/>
</dbReference>
<dbReference type="NCBIfam" id="TIGR00254">
    <property type="entry name" value="GGDEF"/>
    <property type="match status" value="1"/>
</dbReference>
<dbReference type="CDD" id="cd01948">
    <property type="entry name" value="EAL"/>
    <property type="match status" value="1"/>
</dbReference>
<feature type="domain" description="GGDEF" evidence="3">
    <location>
        <begin position="586"/>
        <end position="719"/>
    </location>
</feature>
<dbReference type="SMART" id="SM00091">
    <property type="entry name" value="PAS"/>
    <property type="match status" value="1"/>
</dbReference>
<gene>
    <name evidence="4" type="ORF">O6C86_07475</name>
</gene>
<dbReference type="Pfam" id="PF00990">
    <property type="entry name" value="GGDEF"/>
    <property type="match status" value="1"/>
</dbReference>
<dbReference type="SMART" id="SM00052">
    <property type="entry name" value="EAL"/>
    <property type="match status" value="1"/>
</dbReference>
<reference evidence="4" key="1">
    <citation type="submission" date="2022-12" db="EMBL/GenBank/DDBJ databases">
        <title>Comparative genomics of Legionella pneumophila isolates from the West Bank and Germany support molecular epidemiology of Legionnaires disease.</title>
        <authorList>
            <person name="Zayed A.R."/>
            <person name="Bitar D.M."/>
            <person name="Steinert M."/>
            <person name="Lueck C."/>
            <person name="Brettar I."/>
            <person name="Hoefle M.G."/>
            <person name="Bunk B."/>
        </authorList>
    </citation>
    <scope>NUCLEOTIDE SEQUENCE</scope>
    <source>
        <strain evidence="4">H23</strain>
    </source>
</reference>